<keyword evidence="4 5" id="KW-0472">Membrane</keyword>
<dbReference type="AlphaFoldDB" id="A0A9W6LBY9"/>
<dbReference type="EMBL" id="BSDS01000001">
    <property type="protein sequence ID" value="GLI37380.1"/>
    <property type="molecule type" value="Genomic_DNA"/>
</dbReference>
<dbReference type="InterPro" id="IPR052556">
    <property type="entry name" value="PolySynth_Transporter"/>
</dbReference>
<evidence type="ECO:0000256" key="5">
    <source>
        <dbReference type="SAM" id="Phobius"/>
    </source>
</evidence>
<dbReference type="PANTHER" id="PTHR43424:SF1">
    <property type="entry name" value="LOCUS PUTATIVE PROTEIN 1-RELATED"/>
    <property type="match status" value="1"/>
</dbReference>
<dbReference type="InterPro" id="IPR002797">
    <property type="entry name" value="Polysacc_synth"/>
</dbReference>
<keyword evidence="2 5" id="KW-0812">Transmembrane</keyword>
<evidence type="ECO:0000256" key="1">
    <source>
        <dbReference type="ARBA" id="ARBA00004141"/>
    </source>
</evidence>
<name>A0A9W6LBY9_9BACT</name>
<feature type="transmembrane region" description="Helical" evidence="5">
    <location>
        <begin position="403"/>
        <end position="424"/>
    </location>
</feature>
<evidence type="ECO:0000256" key="4">
    <source>
        <dbReference type="ARBA" id="ARBA00023136"/>
    </source>
</evidence>
<dbReference type="RefSeq" id="WP_214186957.1">
    <property type="nucleotide sequence ID" value="NZ_BSDS01000001.1"/>
</dbReference>
<feature type="transmembrane region" description="Helical" evidence="5">
    <location>
        <begin position="189"/>
        <end position="211"/>
    </location>
</feature>
<feature type="transmembrane region" description="Helical" evidence="5">
    <location>
        <begin position="271"/>
        <end position="290"/>
    </location>
</feature>
<dbReference type="CDD" id="cd13128">
    <property type="entry name" value="MATE_Wzx_like"/>
    <property type="match status" value="1"/>
</dbReference>
<accession>A0A9W6LBY9</accession>
<proteinExistence type="predicted"/>
<gene>
    <name evidence="6" type="ORF">GHYDROH2_08810</name>
</gene>
<feature type="transmembrane region" description="Helical" evidence="5">
    <location>
        <begin position="376"/>
        <end position="397"/>
    </location>
</feature>
<evidence type="ECO:0000313" key="6">
    <source>
        <dbReference type="EMBL" id="GLI37380.1"/>
    </source>
</evidence>
<feature type="transmembrane region" description="Helical" evidence="5">
    <location>
        <begin position="131"/>
        <end position="151"/>
    </location>
</feature>
<feature type="transmembrane region" description="Helical" evidence="5">
    <location>
        <begin position="340"/>
        <end position="364"/>
    </location>
</feature>
<dbReference type="Proteomes" id="UP001144352">
    <property type="component" value="Unassembled WGS sequence"/>
</dbReference>
<feature type="transmembrane region" description="Helical" evidence="5">
    <location>
        <begin position="38"/>
        <end position="56"/>
    </location>
</feature>
<evidence type="ECO:0000256" key="2">
    <source>
        <dbReference type="ARBA" id="ARBA00022692"/>
    </source>
</evidence>
<keyword evidence="3 5" id="KW-1133">Transmembrane helix</keyword>
<feature type="transmembrane region" description="Helical" evidence="5">
    <location>
        <begin position="104"/>
        <end position="125"/>
    </location>
</feature>
<sequence length="444" mass="49725">MNDGWIRYLPGFVRKRLEGRHVLLEAIGNTGWLFADRLLRMGVGLIVGVWIARYLGPSQYGILNYAASFVTLFSAIALLGLEAIIVRDLVRYPEREREILGTTFFLRFVAGIVSYFIAVAAIFVIRPDDRLTHLMVGIIGWVLIFGSFDTIDLWFQSQVRSKYVVYAKNAGFLIAAGLRVAFIVVKAPIIAFAVANAAEIGLGAVGLLMVYRRSGQRISRWKNSFPLARRLFTESWPLLLSGIVFMVYLRIDQVLLGQLANDREVGIYAAAVRVAELWFFIPTAIVSSVFPNIVRTKENDENEFYARLQKLYNLLAFIGYAIAIPGSLLAGLIIKLLFGAPYAAATPMLVLLLWSDIFAILAVARNAYLLAMNWSWVLWLMVLAGAVSNVLLNYMLIPHYGGVGAAVASLVSYWIAAHGACYFYKPLRRTANMLTRALIYPRFW</sequence>
<keyword evidence="7" id="KW-1185">Reference proteome</keyword>
<dbReference type="Pfam" id="PF01943">
    <property type="entry name" value="Polysacc_synt"/>
    <property type="match status" value="1"/>
</dbReference>
<feature type="transmembrane region" description="Helical" evidence="5">
    <location>
        <begin position="62"/>
        <end position="84"/>
    </location>
</feature>
<organism evidence="6 7">
    <name type="scientific">Geobacter hydrogenophilus</name>
    <dbReference type="NCBI Taxonomy" id="40983"/>
    <lineage>
        <taxon>Bacteria</taxon>
        <taxon>Pseudomonadati</taxon>
        <taxon>Thermodesulfobacteriota</taxon>
        <taxon>Desulfuromonadia</taxon>
        <taxon>Geobacterales</taxon>
        <taxon>Geobacteraceae</taxon>
        <taxon>Geobacter</taxon>
    </lineage>
</organism>
<protein>
    <submittedName>
        <fullName evidence="6">O-unit flippase</fullName>
    </submittedName>
</protein>
<comment type="caution">
    <text evidence="6">The sequence shown here is derived from an EMBL/GenBank/DDBJ whole genome shotgun (WGS) entry which is preliminary data.</text>
</comment>
<evidence type="ECO:0000256" key="3">
    <source>
        <dbReference type="ARBA" id="ARBA00022989"/>
    </source>
</evidence>
<dbReference type="PANTHER" id="PTHR43424">
    <property type="entry name" value="LOCUS PUTATIVE PROTEIN 1-RELATED"/>
    <property type="match status" value="1"/>
</dbReference>
<reference evidence="6" key="1">
    <citation type="submission" date="2022-12" db="EMBL/GenBank/DDBJ databases">
        <title>Reference genome sequencing for broad-spectrum identification of bacterial and archaeal isolates by mass spectrometry.</title>
        <authorList>
            <person name="Sekiguchi Y."/>
            <person name="Tourlousse D.M."/>
        </authorList>
    </citation>
    <scope>NUCLEOTIDE SEQUENCE</scope>
    <source>
        <strain evidence="6">H2</strain>
    </source>
</reference>
<comment type="subcellular location">
    <subcellularLocation>
        <location evidence="1">Membrane</location>
        <topology evidence="1">Multi-pass membrane protein</topology>
    </subcellularLocation>
</comment>
<feature type="transmembrane region" description="Helical" evidence="5">
    <location>
        <begin position="311"/>
        <end position="334"/>
    </location>
</feature>
<evidence type="ECO:0000313" key="7">
    <source>
        <dbReference type="Proteomes" id="UP001144352"/>
    </source>
</evidence>
<feature type="transmembrane region" description="Helical" evidence="5">
    <location>
        <begin position="231"/>
        <end position="251"/>
    </location>
</feature>
<dbReference type="GO" id="GO:0016020">
    <property type="term" value="C:membrane"/>
    <property type="evidence" value="ECO:0007669"/>
    <property type="project" value="UniProtKB-SubCell"/>
</dbReference>
<feature type="transmembrane region" description="Helical" evidence="5">
    <location>
        <begin position="163"/>
        <end position="183"/>
    </location>
</feature>